<evidence type="ECO:0000256" key="2">
    <source>
        <dbReference type="ARBA" id="ARBA00005254"/>
    </source>
</evidence>
<dbReference type="CDD" id="cd06558">
    <property type="entry name" value="crotonase-like"/>
    <property type="match status" value="1"/>
</dbReference>
<evidence type="ECO:0000313" key="8">
    <source>
        <dbReference type="Proteomes" id="UP000570678"/>
    </source>
</evidence>
<reference evidence="7 8" key="1">
    <citation type="submission" date="2020-04" db="EMBL/GenBank/DDBJ databases">
        <title>MicrobeNet Type strains.</title>
        <authorList>
            <person name="Nicholson A.C."/>
        </authorList>
    </citation>
    <scope>NUCLEOTIDE SEQUENCE [LARGE SCALE GENOMIC DNA]</scope>
    <source>
        <strain evidence="7 8">JCM 3332</strain>
    </source>
</reference>
<dbReference type="InterPro" id="IPR014748">
    <property type="entry name" value="Enoyl-CoA_hydra_C"/>
</dbReference>
<dbReference type="Proteomes" id="UP000570678">
    <property type="component" value="Unassembled WGS sequence"/>
</dbReference>
<name>A0A846YN59_9NOCA</name>
<dbReference type="GO" id="GO:0006631">
    <property type="term" value="P:fatty acid metabolic process"/>
    <property type="evidence" value="ECO:0007669"/>
    <property type="project" value="UniProtKB-KW"/>
</dbReference>
<organism evidence="7 8">
    <name type="scientific">Nocardia flavorosea</name>
    <dbReference type="NCBI Taxonomy" id="53429"/>
    <lineage>
        <taxon>Bacteria</taxon>
        <taxon>Bacillati</taxon>
        <taxon>Actinomycetota</taxon>
        <taxon>Actinomycetes</taxon>
        <taxon>Mycobacteriales</taxon>
        <taxon>Nocardiaceae</taxon>
        <taxon>Nocardia</taxon>
    </lineage>
</organism>
<evidence type="ECO:0000256" key="1">
    <source>
        <dbReference type="ARBA" id="ARBA00002994"/>
    </source>
</evidence>
<gene>
    <name evidence="7" type="ORF">HGA15_31020</name>
</gene>
<evidence type="ECO:0000256" key="6">
    <source>
        <dbReference type="RuleBase" id="RU003707"/>
    </source>
</evidence>
<comment type="catalytic activity">
    <reaction evidence="5">
        <text>a 4-saturated-(3S)-3-hydroxyacyl-CoA = a (3E)-enoyl-CoA + H2O</text>
        <dbReference type="Rhea" id="RHEA:20724"/>
        <dbReference type="ChEBI" id="CHEBI:15377"/>
        <dbReference type="ChEBI" id="CHEBI:58521"/>
        <dbReference type="ChEBI" id="CHEBI:137480"/>
        <dbReference type="EC" id="4.2.1.17"/>
    </reaction>
</comment>
<comment type="caution">
    <text evidence="7">The sequence shown here is derived from an EMBL/GenBank/DDBJ whole genome shotgun (WGS) entry which is preliminary data.</text>
</comment>
<evidence type="ECO:0000256" key="5">
    <source>
        <dbReference type="ARBA" id="ARBA00023717"/>
    </source>
</evidence>
<dbReference type="AlphaFoldDB" id="A0A846YN59"/>
<keyword evidence="8" id="KW-1185">Reference proteome</keyword>
<dbReference type="Gene3D" id="3.90.226.10">
    <property type="entry name" value="2-enoyl-CoA Hydratase, Chain A, domain 1"/>
    <property type="match status" value="1"/>
</dbReference>
<dbReference type="NCBIfam" id="NF006100">
    <property type="entry name" value="PRK08252.1"/>
    <property type="match status" value="1"/>
</dbReference>
<dbReference type="PANTHER" id="PTHR43802">
    <property type="entry name" value="ENOYL-COA HYDRATASE"/>
    <property type="match status" value="1"/>
</dbReference>
<dbReference type="GO" id="GO:0004300">
    <property type="term" value="F:enoyl-CoA hydratase activity"/>
    <property type="evidence" value="ECO:0007669"/>
    <property type="project" value="UniProtKB-EC"/>
</dbReference>
<dbReference type="PROSITE" id="PS00166">
    <property type="entry name" value="ENOYL_COA_HYDRATASE"/>
    <property type="match status" value="1"/>
</dbReference>
<dbReference type="Gene3D" id="1.10.12.10">
    <property type="entry name" value="Lyase 2-enoyl-coa Hydratase, Chain A, domain 2"/>
    <property type="match status" value="1"/>
</dbReference>
<sequence length="254" mass="26525">MPDEVLTERTGNILIITLNRPDVRNAVNEAAAHAVAAAVDRLDEDPSLVLGIITGAGGTFCAGMDLKAFLNGEIPRIEGRGLAGIAITPPRKPMIAAVEGHAVAGGCEIALACDLIVSARDARFGLPEVKRSLVAAGGGLLRLPERIPAGIAMEYALTGRSFGAEDAARWGLVNRLTEPGGALAAARELAAEIAANGPLAVEASKAVLVAARNWSGAERWERQREIADPVLFSADAKEGARAFAEKRSPVWQGR</sequence>
<dbReference type="InterPro" id="IPR018376">
    <property type="entry name" value="Enoyl-CoA_hyd/isom_CS"/>
</dbReference>
<evidence type="ECO:0000313" key="7">
    <source>
        <dbReference type="EMBL" id="NKY60495.1"/>
    </source>
</evidence>
<evidence type="ECO:0000256" key="4">
    <source>
        <dbReference type="ARBA" id="ARBA00023709"/>
    </source>
</evidence>
<keyword evidence="3" id="KW-0443">Lipid metabolism</keyword>
<dbReference type="SUPFAM" id="SSF52096">
    <property type="entry name" value="ClpP/crotonase"/>
    <property type="match status" value="1"/>
</dbReference>
<dbReference type="RefSeq" id="WP_062980046.1">
    <property type="nucleotide sequence ID" value="NZ_JAAXOT010000023.1"/>
</dbReference>
<dbReference type="Pfam" id="PF00378">
    <property type="entry name" value="ECH_1"/>
    <property type="match status" value="1"/>
</dbReference>
<dbReference type="EMBL" id="JAAXOT010000023">
    <property type="protein sequence ID" value="NKY60495.1"/>
    <property type="molecule type" value="Genomic_DNA"/>
</dbReference>
<dbReference type="InterPro" id="IPR029045">
    <property type="entry name" value="ClpP/crotonase-like_dom_sf"/>
</dbReference>
<accession>A0A846YN59</accession>
<keyword evidence="3" id="KW-0276">Fatty acid metabolism</keyword>
<protein>
    <submittedName>
        <fullName evidence="7">Crotonase/enoyl-CoA hydratase family protein</fullName>
    </submittedName>
</protein>
<evidence type="ECO:0000256" key="3">
    <source>
        <dbReference type="ARBA" id="ARBA00022832"/>
    </source>
</evidence>
<proteinExistence type="inferred from homology"/>
<comment type="catalytic activity">
    <reaction evidence="4">
        <text>a (3S)-3-hydroxyacyl-CoA = a (2E)-enoyl-CoA + H2O</text>
        <dbReference type="Rhea" id="RHEA:16105"/>
        <dbReference type="ChEBI" id="CHEBI:15377"/>
        <dbReference type="ChEBI" id="CHEBI:57318"/>
        <dbReference type="ChEBI" id="CHEBI:58856"/>
        <dbReference type="EC" id="4.2.1.17"/>
    </reaction>
</comment>
<comment type="function">
    <text evidence="1">Could possibly oxidize fatty acids using specific components.</text>
</comment>
<dbReference type="InterPro" id="IPR001753">
    <property type="entry name" value="Enoyl-CoA_hydra/iso"/>
</dbReference>
<comment type="similarity">
    <text evidence="2 6">Belongs to the enoyl-CoA hydratase/isomerase family.</text>
</comment>
<dbReference type="PANTHER" id="PTHR43802:SF1">
    <property type="entry name" value="IP11341P-RELATED"/>
    <property type="match status" value="1"/>
</dbReference>